<dbReference type="AlphaFoldDB" id="A0A226I5D2"/>
<dbReference type="EMBL" id="MUHA01000006">
    <property type="protein sequence ID" value="OXB01720.1"/>
    <property type="molecule type" value="Genomic_DNA"/>
</dbReference>
<gene>
    <name evidence="1" type="ORF">B0A75_04575</name>
</gene>
<accession>A0A226I5D2</accession>
<proteinExistence type="predicted"/>
<dbReference type="RefSeq" id="WP_089053112.1">
    <property type="nucleotide sequence ID" value="NZ_MUHA01000006.1"/>
</dbReference>
<evidence type="ECO:0000313" key="2">
    <source>
        <dbReference type="Proteomes" id="UP000198336"/>
    </source>
</evidence>
<sequence length="161" mass="18431">METLQINKKDAIKAHDEAGPKSKLLLENLLGKAVFLKSIKERIKNFDDVLSELKIKRSDFDLSNHGLESDEVAYRKAKLVAKVFNEGWIPDWANSSEYKYFPYFTMGSPSGVGFSYNYYVYWDTLSDVGSRLAFKSSDLAEYAGKLFEEEIYKPLFVLEVA</sequence>
<dbReference type="Proteomes" id="UP000198336">
    <property type="component" value="Unassembled WGS sequence"/>
</dbReference>
<organism evidence="1 2">
    <name type="scientific">Flavobacterium oncorhynchi</name>
    <dbReference type="NCBI Taxonomy" id="728056"/>
    <lineage>
        <taxon>Bacteria</taxon>
        <taxon>Pseudomonadati</taxon>
        <taxon>Bacteroidota</taxon>
        <taxon>Flavobacteriia</taxon>
        <taxon>Flavobacteriales</taxon>
        <taxon>Flavobacteriaceae</taxon>
        <taxon>Flavobacterium</taxon>
    </lineage>
</organism>
<reference evidence="1 2" key="1">
    <citation type="submission" date="2016-11" db="EMBL/GenBank/DDBJ databases">
        <title>Whole genomes of Flavobacteriaceae.</title>
        <authorList>
            <person name="Stine C."/>
            <person name="Li C."/>
            <person name="Tadesse D."/>
        </authorList>
    </citation>
    <scope>NUCLEOTIDE SEQUENCE [LARGE SCALE GENOMIC DNA]</scope>
    <source>
        <strain evidence="1 2">CCUG 59446</strain>
    </source>
</reference>
<comment type="caution">
    <text evidence="1">The sequence shown here is derived from an EMBL/GenBank/DDBJ whole genome shotgun (WGS) entry which is preliminary data.</text>
</comment>
<name>A0A226I5D2_9FLAO</name>
<evidence type="ECO:0000313" key="1">
    <source>
        <dbReference type="EMBL" id="OXB01720.1"/>
    </source>
</evidence>
<keyword evidence="2" id="KW-1185">Reference proteome</keyword>
<protein>
    <submittedName>
        <fullName evidence="1">Uncharacterized protein</fullName>
    </submittedName>
</protein>